<reference evidence="1 2" key="3">
    <citation type="journal article" date="2013" name="Rice">
        <title>Improvement of the Oryza sativa Nipponbare reference genome using next generation sequence and optical map data.</title>
        <authorList>
            <person name="Kawahara Y."/>
            <person name="de la Bastide M."/>
            <person name="Hamilton J.P."/>
            <person name="Kanamori H."/>
            <person name="McCombie W.R."/>
            <person name="Ouyang S."/>
            <person name="Schwartz D.C."/>
            <person name="Tanaka T."/>
            <person name="Wu J."/>
            <person name="Zhou S."/>
            <person name="Childs K.L."/>
            <person name="Davidson R.M."/>
            <person name="Lin H."/>
            <person name="Quesada-Ocampo L."/>
            <person name="Vaillancourt B."/>
            <person name="Sakai H."/>
            <person name="Lee S.S."/>
            <person name="Kim J."/>
            <person name="Numa H."/>
            <person name="Itoh T."/>
            <person name="Buell C.R."/>
            <person name="Matsumoto T."/>
        </authorList>
    </citation>
    <scope>NUCLEOTIDE SEQUENCE [LARGE SCALE GENOMIC DNA]</scope>
    <source>
        <strain evidence="2">cv. Nipponbare</strain>
    </source>
</reference>
<reference evidence="2" key="1">
    <citation type="journal article" date="2005" name="Nature">
        <title>The map-based sequence of the rice genome.</title>
        <authorList>
            <consortium name="International rice genome sequencing project (IRGSP)"/>
            <person name="Matsumoto T."/>
            <person name="Wu J."/>
            <person name="Kanamori H."/>
            <person name="Katayose Y."/>
            <person name="Fujisawa M."/>
            <person name="Namiki N."/>
            <person name="Mizuno H."/>
            <person name="Yamamoto K."/>
            <person name="Antonio B.A."/>
            <person name="Baba T."/>
            <person name="Sakata K."/>
            <person name="Nagamura Y."/>
            <person name="Aoki H."/>
            <person name="Arikawa K."/>
            <person name="Arita K."/>
            <person name="Bito T."/>
            <person name="Chiden Y."/>
            <person name="Fujitsuka N."/>
            <person name="Fukunaka R."/>
            <person name="Hamada M."/>
            <person name="Harada C."/>
            <person name="Hayashi A."/>
            <person name="Hijishita S."/>
            <person name="Honda M."/>
            <person name="Hosokawa S."/>
            <person name="Ichikawa Y."/>
            <person name="Idonuma A."/>
            <person name="Iijima M."/>
            <person name="Ikeda M."/>
            <person name="Ikeno M."/>
            <person name="Ito K."/>
            <person name="Ito S."/>
            <person name="Ito T."/>
            <person name="Ito Y."/>
            <person name="Ito Y."/>
            <person name="Iwabuchi A."/>
            <person name="Kamiya K."/>
            <person name="Karasawa W."/>
            <person name="Kurita K."/>
            <person name="Katagiri S."/>
            <person name="Kikuta A."/>
            <person name="Kobayashi H."/>
            <person name="Kobayashi N."/>
            <person name="Machita K."/>
            <person name="Maehara T."/>
            <person name="Masukawa M."/>
            <person name="Mizubayashi T."/>
            <person name="Mukai Y."/>
            <person name="Nagasaki H."/>
            <person name="Nagata Y."/>
            <person name="Naito S."/>
            <person name="Nakashima M."/>
            <person name="Nakama Y."/>
            <person name="Nakamichi Y."/>
            <person name="Nakamura M."/>
            <person name="Meguro A."/>
            <person name="Negishi M."/>
            <person name="Ohta I."/>
            <person name="Ohta T."/>
            <person name="Okamoto M."/>
            <person name="Ono N."/>
            <person name="Saji S."/>
            <person name="Sakaguchi M."/>
            <person name="Sakai K."/>
            <person name="Shibata M."/>
            <person name="Shimokawa T."/>
            <person name="Song J."/>
            <person name="Takazaki Y."/>
            <person name="Terasawa K."/>
            <person name="Tsugane M."/>
            <person name="Tsuji K."/>
            <person name="Ueda S."/>
            <person name="Waki K."/>
            <person name="Yamagata H."/>
            <person name="Yamamoto M."/>
            <person name="Yamamoto S."/>
            <person name="Yamane H."/>
            <person name="Yoshiki S."/>
            <person name="Yoshihara R."/>
            <person name="Yukawa K."/>
            <person name="Zhong H."/>
            <person name="Yano M."/>
            <person name="Yuan Q."/>
            <person name="Ouyang S."/>
            <person name="Liu J."/>
            <person name="Jones K.M."/>
            <person name="Gansberger K."/>
            <person name="Moffat K."/>
            <person name="Hill J."/>
            <person name="Bera J."/>
            <person name="Fadrosh D."/>
            <person name="Jin S."/>
            <person name="Johri S."/>
            <person name="Kim M."/>
            <person name="Overton L."/>
            <person name="Reardon M."/>
            <person name="Tsitrin T."/>
            <person name="Vuong H."/>
            <person name="Weaver B."/>
            <person name="Ciecko A."/>
            <person name="Tallon L."/>
            <person name="Jackson J."/>
            <person name="Pai G."/>
            <person name="Aken S.V."/>
            <person name="Utterback T."/>
            <person name="Reidmuller S."/>
            <person name="Feldblyum T."/>
            <person name="Hsiao J."/>
            <person name="Zismann V."/>
            <person name="Iobst S."/>
            <person name="de Vazeille A.R."/>
            <person name="Buell C.R."/>
            <person name="Ying K."/>
            <person name="Li Y."/>
            <person name="Lu T."/>
            <person name="Huang Y."/>
            <person name="Zhao Q."/>
            <person name="Feng Q."/>
            <person name="Zhang L."/>
            <person name="Zhu J."/>
            <person name="Weng Q."/>
            <person name="Mu J."/>
            <person name="Lu Y."/>
            <person name="Fan D."/>
            <person name="Liu Y."/>
            <person name="Guan J."/>
            <person name="Zhang Y."/>
            <person name="Yu S."/>
            <person name="Liu X."/>
            <person name="Zhang Y."/>
            <person name="Hong G."/>
            <person name="Han B."/>
            <person name="Choisne N."/>
            <person name="Demange N."/>
            <person name="Orjeda G."/>
            <person name="Samain S."/>
            <person name="Cattolico L."/>
            <person name="Pelletier E."/>
            <person name="Couloux A."/>
            <person name="Segurens B."/>
            <person name="Wincker P."/>
            <person name="D'Hont A."/>
            <person name="Scarpelli C."/>
            <person name="Weissenbach J."/>
            <person name="Salanoubat M."/>
            <person name="Quetier F."/>
            <person name="Yu Y."/>
            <person name="Kim H.R."/>
            <person name="Rambo T."/>
            <person name="Currie J."/>
            <person name="Collura K."/>
            <person name="Luo M."/>
            <person name="Yang T."/>
            <person name="Ammiraju J.S.S."/>
            <person name="Engler F."/>
            <person name="Soderlund C."/>
            <person name="Wing R.A."/>
            <person name="Palmer L.E."/>
            <person name="de la Bastide M."/>
            <person name="Spiegel L."/>
            <person name="Nascimento L."/>
            <person name="Zutavern T."/>
            <person name="O'Shaughnessy A."/>
            <person name="Dike S."/>
            <person name="Dedhia N."/>
            <person name="Preston R."/>
            <person name="Balija V."/>
            <person name="McCombie W.R."/>
            <person name="Chow T."/>
            <person name="Chen H."/>
            <person name="Chung M."/>
            <person name="Chen C."/>
            <person name="Shaw J."/>
            <person name="Wu H."/>
            <person name="Hsiao K."/>
            <person name="Chao Y."/>
            <person name="Chu M."/>
            <person name="Cheng C."/>
            <person name="Hour A."/>
            <person name="Lee P."/>
            <person name="Lin S."/>
            <person name="Lin Y."/>
            <person name="Liou J."/>
            <person name="Liu S."/>
            <person name="Hsing Y."/>
            <person name="Raghuvanshi S."/>
            <person name="Mohanty A."/>
            <person name="Bharti A.K."/>
            <person name="Gaur A."/>
            <person name="Gupta V."/>
            <person name="Kumar D."/>
            <person name="Ravi V."/>
            <person name="Vij S."/>
            <person name="Kapur A."/>
            <person name="Khurana P."/>
            <person name="Khurana P."/>
            <person name="Khurana J.P."/>
            <person name="Tyagi A.K."/>
            <person name="Gaikwad K."/>
            <person name="Singh A."/>
            <person name="Dalal V."/>
            <person name="Srivastava S."/>
            <person name="Dixit A."/>
            <person name="Pal A.K."/>
            <person name="Ghazi I.A."/>
            <person name="Yadav M."/>
            <person name="Pandit A."/>
            <person name="Bhargava A."/>
            <person name="Sureshbabu K."/>
            <person name="Batra K."/>
            <person name="Sharma T.R."/>
            <person name="Mohapatra T."/>
            <person name="Singh N.K."/>
            <person name="Messing J."/>
            <person name="Nelson A.B."/>
            <person name="Fuks G."/>
            <person name="Kavchok S."/>
            <person name="Keizer G."/>
            <person name="Linton E."/>
            <person name="Llaca V."/>
            <person name="Song R."/>
            <person name="Tanyolac B."/>
            <person name="Young S."/>
            <person name="Ho-Il K."/>
            <person name="Hahn J.H."/>
            <person name="Sangsakoo G."/>
            <person name="Vanavichit A."/>
            <person name="de Mattos Luiz.A.T."/>
            <person name="Zimmer P.D."/>
            <person name="Malone G."/>
            <person name="Dellagostin O."/>
            <person name="de Oliveira A.C."/>
            <person name="Bevan M."/>
            <person name="Bancroft I."/>
            <person name="Minx P."/>
            <person name="Cordum H."/>
            <person name="Wilson R."/>
            <person name="Cheng Z."/>
            <person name="Jin W."/>
            <person name="Jiang J."/>
            <person name="Leong S.A."/>
            <person name="Iwama H."/>
            <person name="Gojobori T."/>
            <person name="Itoh T."/>
            <person name="Niimura Y."/>
            <person name="Fujii Y."/>
            <person name="Habara T."/>
            <person name="Sakai H."/>
            <person name="Sato Y."/>
            <person name="Wilson G."/>
            <person name="Kumar K."/>
            <person name="McCouch S."/>
            <person name="Juretic N."/>
            <person name="Hoen D."/>
            <person name="Wright S."/>
            <person name="Bruskiewich R."/>
            <person name="Bureau T."/>
            <person name="Miyao A."/>
            <person name="Hirochika H."/>
            <person name="Nishikawa T."/>
            <person name="Kadowaki K."/>
            <person name="Sugiura M."/>
            <person name="Burr B."/>
            <person name="Sasaki T."/>
        </authorList>
    </citation>
    <scope>NUCLEOTIDE SEQUENCE [LARGE SCALE GENOMIC DNA]</scope>
    <source>
        <strain evidence="2">cv. Nipponbare</strain>
    </source>
</reference>
<dbReference type="EMBL" id="AP014960">
    <property type="protein sequence ID" value="BAS90112.1"/>
    <property type="molecule type" value="Genomic_DNA"/>
</dbReference>
<dbReference type="Proteomes" id="UP000059680">
    <property type="component" value="Chromosome 4"/>
</dbReference>
<evidence type="ECO:0000313" key="1">
    <source>
        <dbReference type="EMBL" id="BAS90112.1"/>
    </source>
</evidence>
<keyword evidence="2" id="KW-1185">Reference proteome</keyword>
<reference evidence="1 2" key="2">
    <citation type="journal article" date="2013" name="Plant Cell Physiol.">
        <title>Rice Annotation Project Database (RAP-DB): an integrative and interactive database for rice genomics.</title>
        <authorList>
            <person name="Sakai H."/>
            <person name="Lee S.S."/>
            <person name="Tanaka T."/>
            <person name="Numa H."/>
            <person name="Kim J."/>
            <person name="Kawahara Y."/>
            <person name="Wakimoto H."/>
            <person name="Yang C.C."/>
            <person name="Iwamoto M."/>
            <person name="Abe T."/>
            <person name="Yamada Y."/>
            <person name="Muto A."/>
            <person name="Inokuchi H."/>
            <person name="Ikemura T."/>
            <person name="Matsumoto T."/>
            <person name="Sasaki T."/>
            <person name="Itoh T."/>
        </authorList>
    </citation>
    <scope>NUCLEOTIDE SEQUENCE [LARGE SCALE GENOMIC DNA]</scope>
    <source>
        <strain evidence="2">cv. Nipponbare</strain>
    </source>
</reference>
<dbReference type="AlphaFoldDB" id="A0A0P0WCV1"/>
<accession>A0A0P0WCV1</accession>
<gene>
    <name evidence="1" type="ordered locus">Os04g0519300</name>
    <name evidence="1" type="ORF">OSNPB_040519300</name>
</gene>
<protein>
    <submittedName>
        <fullName evidence="1">Os04g0519300 protein</fullName>
    </submittedName>
</protein>
<sequence>MEGGGAADLQDGVVGRRWCLMSLFGWCAAVMRDGTVGKEAALLNDAAVVGSGNAAPAKFRRRRRRCLRLVAAGFIVDEKNHGFSKKVQKLQEQDILDDVVTLPPSGTSLMKLYMDCPFYGSVGDKLIDLCDYVRRTKGRRSEETRESDMAPH</sequence>
<organism evidence="1 2">
    <name type="scientific">Oryza sativa subsp. japonica</name>
    <name type="common">Rice</name>
    <dbReference type="NCBI Taxonomy" id="39947"/>
    <lineage>
        <taxon>Eukaryota</taxon>
        <taxon>Viridiplantae</taxon>
        <taxon>Streptophyta</taxon>
        <taxon>Embryophyta</taxon>
        <taxon>Tracheophyta</taxon>
        <taxon>Spermatophyta</taxon>
        <taxon>Magnoliopsida</taxon>
        <taxon>Liliopsida</taxon>
        <taxon>Poales</taxon>
        <taxon>Poaceae</taxon>
        <taxon>BOP clade</taxon>
        <taxon>Oryzoideae</taxon>
        <taxon>Oryzeae</taxon>
        <taxon>Oryzinae</taxon>
        <taxon>Oryza</taxon>
        <taxon>Oryza sativa</taxon>
    </lineage>
</organism>
<proteinExistence type="predicted"/>
<name>A0A0P0WCV1_ORYSJ</name>
<dbReference type="PaxDb" id="39947-A0A0P0WCV1"/>
<evidence type="ECO:0000313" key="2">
    <source>
        <dbReference type="Proteomes" id="UP000059680"/>
    </source>
</evidence>
<dbReference type="InParanoid" id="A0A0P0WCV1"/>